<evidence type="ECO:0000313" key="3">
    <source>
        <dbReference type="Proteomes" id="UP001266305"/>
    </source>
</evidence>
<dbReference type="PANTHER" id="PTHR39654:SF5">
    <property type="entry name" value="LEUCINE-RICH REPEAT-CONTAINING PROTEIN 75B"/>
    <property type="match status" value="1"/>
</dbReference>
<comment type="caution">
    <text evidence="2">The sequence shown here is derived from an EMBL/GenBank/DDBJ whole genome shotgun (WGS) entry which is preliminary data.</text>
</comment>
<gene>
    <name evidence="2" type="ORF">P7K49_028196</name>
</gene>
<reference evidence="2 3" key="1">
    <citation type="submission" date="2023-05" db="EMBL/GenBank/DDBJ databases">
        <title>B98-5 Cell Line De Novo Hybrid Assembly: An Optical Mapping Approach.</title>
        <authorList>
            <person name="Kananen K."/>
            <person name="Auerbach J.A."/>
            <person name="Kautto E."/>
            <person name="Blachly J.S."/>
        </authorList>
    </citation>
    <scope>NUCLEOTIDE SEQUENCE [LARGE SCALE GENOMIC DNA]</scope>
    <source>
        <strain evidence="2">B95-8</strain>
        <tissue evidence="2">Cell line</tissue>
    </source>
</reference>
<keyword evidence="3" id="KW-1185">Reference proteome</keyword>
<proteinExistence type="predicted"/>
<sequence length="104" mass="11494">MQHIVCYLGCHRAGLAGWPCTSWGSLMAVHLLLPSLWVPPHLTQLLLNCNWLIQATACELTEAVKDTTTFSTPRVDLSNNGDLAFLAQPLLVYLLTSFPTIMRA</sequence>
<evidence type="ECO:0000313" key="2">
    <source>
        <dbReference type="EMBL" id="KAK2094458.1"/>
    </source>
</evidence>
<feature type="signal peptide" evidence="1">
    <location>
        <begin position="1"/>
        <end position="28"/>
    </location>
</feature>
<organism evidence="2 3">
    <name type="scientific">Saguinus oedipus</name>
    <name type="common">Cotton-top tamarin</name>
    <name type="synonym">Oedipomidas oedipus</name>
    <dbReference type="NCBI Taxonomy" id="9490"/>
    <lineage>
        <taxon>Eukaryota</taxon>
        <taxon>Metazoa</taxon>
        <taxon>Chordata</taxon>
        <taxon>Craniata</taxon>
        <taxon>Vertebrata</taxon>
        <taxon>Euteleostomi</taxon>
        <taxon>Mammalia</taxon>
        <taxon>Eutheria</taxon>
        <taxon>Euarchontoglires</taxon>
        <taxon>Primates</taxon>
        <taxon>Haplorrhini</taxon>
        <taxon>Platyrrhini</taxon>
        <taxon>Cebidae</taxon>
        <taxon>Callitrichinae</taxon>
        <taxon>Saguinus</taxon>
    </lineage>
</organism>
<protein>
    <submittedName>
        <fullName evidence="2">Uncharacterized protein</fullName>
    </submittedName>
</protein>
<keyword evidence="1" id="KW-0732">Signal</keyword>
<accession>A0ABQ9UBK5</accession>
<feature type="chain" id="PRO_5046458501" evidence="1">
    <location>
        <begin position="29"/>
        <end position="104"/>
    </location>
</feature>
<name>A0ABQ9UBK5_SAGOE</name>
<dbReference type="PANTHER" id="PTHR39654">
    <property type="entry name" value="LEUCINE-RICH REPEAT-CONTAINING PROTEIN 75A-LIKE ISOFORM X1"/>
    <property type="match status" value="1"/>
</dbReference>
<dbReference type="EMBL" id="JASSZA010000014">
    <property type="protein sequence ID" value="KAK2094458.1"/>
    <property type="molecule type" value="Genomic_DNA"/>
</dbReference>
<dbReference type="Proteomes" id="UP001266305">
    <property type="component" value="Unassembled WGS sequence"/>
</dbReference>
<evidence type="ECO:0000256" key="1">
    <source>
        <dbReference type="SAM" id="SignalP"/>
    </source>
</evidence>